<dbReference type="AlphaFoldDB" id="A0A6A6Z3Z9"/>
<sequence>MTEARIDGWVPSRSLCGPWRASAICLAILTQHRITLTTMGSYQLHPQNNTLGNRSLSRRRRSIISSPLIYRRPFKLNTFFHCIITSSLLITTDAAFSHRETLFEIPIQALFGPKALEPEPFPSSRV</sequence>
<keyword evidence="2" id="KW-1185">Reference proteome</keyword>
<dbReference type="Proteomes" id="UP000504636">
    <property type="component" value="Unplaced"/>
</dbReference>
<proteinExistence type="predicted"/>
<evidence type="ECO:0000313" key="1">
    <source>
        <dbReference type="EMBL" id="KAF2815373.1"/>
    </source>
</evidence>
<evidence type="ECO:0000313" key="2">
    <source>
        <dbReference type="Proteomes" id="UP000504636"/>
    </source>
</evidence>
<reference evidence="1 3" key="1">
    <citation type="journal article" date="2020" name="Stud. Mycol.">
        <title>101 Dothideomycetes genomes: a test case for predicting lifestyles and emergence of pathogens.</title>
        <authorList>
            <person name="Haridas S."/>
            <person name="Albert R."/>
            <person name="Binder M."/>
            <person name="Bloem J."/>
            <person name="Labutti K."/>
            <person name="Salamov A."/>
            <person name="Andreopoulos B."/>
            <person name="Baker S."/>
            <person name="Barry K."/>
            <person name="Bills G."/>
            <person name="Bluhm B."/>
            <person name="Cannon C."/>
            <person name="Castanera R."/>
            <person name="Culley D."/>
            <person name="Daum C."/>
            <person name="Ezra D."/>
            <person name="Gonzalez J."/>
            <person name="Henrissat B."/>
            <person name="Kuo A."/>
            <person name="Liang C."/>
            <person name="Lipzen A."/>
            <person name="Lutzoni F."/>
            <person name="Magnuson J."/>
            <person name="Mondo S."/>
            <person name="Nolan M."/>
            <person name="Ohm R."/>
            <person name="Pangilinan J."/>
            <person name="Park H.-J."/>
            <person name="Ramirez L."/>
            <person name="Alfaro M."/>
            <person name="Sun H."/>
            <person name="Tritt A."/>
            <person name="Yoshinaga Y."/>
            <person name="Zwiers L.-H."/>
            <person name="Turgeon B."/>
            <person name="Goodwin S."/>
            <person name="Spatafora J."/>
            <person name="Crous P."/>
            <person name="Grigoriev I."/>
        </authorList>
    </citation>
    <scope>NUCLEOTIDE SEQUENCE</scope>
    <source>
        <strain evidence="1 3">CBS 304.34</strain>
    </source>
</reference>
<protein>
    <submittedName>
        <fullName evidence="1 3">Uncharacterized protein</fullName>
    </submittedName>
</protein>
<name>A0A6A6Z3Z9_9PEZI</name>
<reference evidence="3" key="3">
    <citation type="submission" date="2025-04" db="UniProtKB">
        <authorList>
            <consortium name="RefSeq"/>
        </authorList>
    </citation>
    <scope>IDENTIFICATION</scope>
    <source>
        <strain evidence="3">CBS 304.34</strain>
    </source>
</reference>
<dbReference type="EMBL" id="MU003694">
    <property type="protein sequence ID" value="KAF2815373.1"/>
    <property type="molecule type" value="Genomic_DNA"/>
</dbReference>
<dbReference type="RefSeq" id="XP_033582337.1">
    <property type="nucleotide sequence ID" value="XM_033713193.1"/>
</dbReference>
<dbReference type="GeneID" id="54454086"/>
<evidence type="ECO:0000313" key="3">
    <source>
        <dbReference type="RefSeq" id="XP_033582337.1"/>
    </source>
</evidence>
<accession>A0A6A6Z3Z9</accession>
<gene>
    <name evidence="1 3" type="ORF">BDZ99DRAFT_194759</name>
</gene>
<reference evidence="3" key="2">
    <citation type="submission" date="2020-04" db="EMBL/GenBank/DDBJ databases">
        <authorList>
            <consortium name="NCBI Genome Project"/>
        </authorList>
    </citation>
    <scope>NUCLEOTIDE SEQUENCE</scope>
    <source>
        <strain evidence="3">CBS 304.34</strain>
    </source>
</reference>
<organism evidence="1">
    <name type="scientific">Mytilinidion resinicola</name>
    <dbReference type="NCBI Taxonomy" id="574789"/>
    <lineage>
        <taxon>Eukaryota</taxon>
        <taxon>Fungi</taxon>
        <taxon>Dikarya</taxon>
        <taxon>Ascomycota</taxon>
        <taxon>Pezizomycotina</taxon>
        <taxon>Dothideomycetes</taxon>
        <taxon>Pleosporomycetidae</taxon>
        <taxon>Mytilinidiales</taxon>
        <taxon>Mytilinidiaceae</taxon>
        <taxon>Mytilinidion</taxon>
    </lineage>
</organism>